<dbReference type="GeneID" id="65089482"/>
<dbReference type="Proteomes" id="UP000184255">
    <property type="component" value="Unassembled WGS sequence"/>
</dbReference>
<evidence type="ECO:0008006" key="6">
    <source>
        <dbReference type="Google" id="ProtNLM"/>
    </source>
</evidence>
<evidence type="ECO:0000256" key="3">
    <source>
        <dbReference type="SAM" id="MobiDB-lite"/>
    </source>
</evidence>
<feature type="region of interest" description="Disordered" evidence="3">
    <location>
        <begin position="31"/>
        <end position="376"/>
    </location>
</feature>
<dbReference type="Pfam" id="PF08243">
    <property type="entry name" value="SPT2"/>
    <property type="match status" value="1"/>
</dbReference>
<dbReference type="InterPro" id="IPR013256">
    <property type="entry name" value="Chromatin_SPT2"/>
</dbReference>
<accession>A0A1L7TQS7</accession>
<evidence type="ECO:0000313" key="4">
    <source>
        <dbReference type="EMBL" id="CVL01000.1"/>
    </source>
</evidence>
<organism evidence="4 5">
    <name type="scientific">Fusarium mangiferae</name>
    <name type="common">Mango malformation disease fungus</name>
    <dbReference type="NCBI Taxonomy" id="192010"/>
    <lineage>
        <taxon>Eukaryota</taxon>
        <taxon>Fungi</taxon>
        <taxon>Dikarya</taxon>
        <taxon>Ascomycota</taxon>
        <taxon>Pezizomycotina</taxon>
        <taxon>Sordariomycetes</taxon>
        <taxon>Hypocreomycetidae</taxon>
        <taxon>Hypocreales</taxon>
        <taxon>Nectriaceae</taxon>
        <taxon>Fusarium</taxon>
        <taxon>Fusarium fujikuroi species complex</taxon>
    </lineage>
</organism>
<dbReference type="AlphaFoldDB" id="A0A1L7TQS7"/>
<reference evidence="5" key="1">
    <citation type="journal article" date="2016" name="Genome Biol. Evol.">
        <title>Comparative 'omics' of the Fusarium fujikuroi species complex highlights differences in genetic potential and metabolite synthesis.</title>
        <authorList>
            <person name="Niehaus E.-M."/>
            <person name="Muensterkoetter M."/>
            <person name="Proctor R.H."/>
            <person name="Brown D.W."/>
            <person name="Sharon A."/>
            <person name="Idan Y."/>
            <person name="Oren-Young L."/>
            <person name="Sieber C.M."/>
            <person name="Novak O."/>
            <person name="Pencik A."/>
            <person name="Tarkowska D."/>
            <person name="Hromadova K."/>
            <person name="Freeman S."/>
            <person name="Maymon M."/>
            <person name="Elazar M."/>
            <person name="Youssef S.A."/>
            <person name="El-Shabrawy E.S.M."/>
            <person name="Shalaby A.B.A."/>
            <person name="Houterman P."/>
            <person name="Brock N.L."/>
            <person name="Burkhardt I."/>
            <person name="Tsavkelova E.A."/>
            <person name="Dickschat J.S."/>
            <person name="Galuszka P."/>
            <person name="Gueldener U."/>
            <person name="Tudzynski B."/>
        </authorList>
    </citation>
    <scope>NUCLEOTIDE SEQUENCE [LARGE SCALE GENOMIC DNA]</scope>
    <source>
        <strain evidence="5">MRC7560</strain>
    </source>
</reference>
<feature type="compositionally biased region" description="Low complexity" evidence="3">
    <location>
        <begin position="281"/>
        <end position="292"/>
    </location>
</feature>
<proteinExistence type="inferred from homology"/>
<protein>
    <recommendedName>
        <fullName evidence="6">SPT2 chromatin protein</fullName>
    </recommendedName>
</protein>
<evidence type="ECO:0000313" key="5">
    <source>
        <dbReference type="Proteomes" id="UP000184255"/>
    </source>
</evidence>
<feature type="compositionally biased region" description="Polar residues" evidence="3">
    <location>
        <begin position="73"/>
        <end position="90"/>
    </location>
</feature>
<sequence>MPVSNCPEANFVSIRKKLTMAFKIGDLLAQISGGDEGSSVPPKQGLVRSNTLPKRKADDDPRSSISKAPRVATLSSTVAPRTTQSPTAVSRPNLPSRPADRSIPSQRPSNPSNGSSKPSVLSSKPMNGGNRVSKPVAPSRPSPGPASASSAPPKKGSFAEILARAQKAQQSMGQVGKIQHKKVEGGALKKVKEEPPAKVDPRAAKNMKQRPAPAHSGYSGTAKPGQRPAQRNGAPVSGTGRDPRNGKPLPPSKAERGKMAGSKSSGRAAPPEEDTKKVKKAAMATTGYTGTARPRPGGDAGKKKKETPRGGALLSAPRAPRPSRSKSRFEDDYDEDLDDFIDYDDEEDDVGPRYDYASDGSSDMEAGMDDIDDEERQAERLAKIEDLKEERLEKQLKAEKEARKRQALEAMRGRR</sequence>
<keyword evidence="5" id="KW-1185">Reference proteome</keyword>
<comment type="caution">
    <text evidence="4">The sequence shown here is derived from an EMBL/GenBank/DDBJ whole genome shotgun (WGS) entry which is preliminary data.</text>
</comment>
<keyword evidence="2" id="KW-0175">Coiled coil</keyword>
<evidence type="ECO:0000256" key="1">
    <source>
        <dbReference type="ARBA" id="ARBA00006461"/>
    </source>
</evidence>
<evidence type="ECO:0000256" key="2">
    <source>
        <dbReference type="ARBA" id="ARBA00023054"/>
    </source>
</evidence>
<dbReference type="SMART" id="SM00784">
    <property type="entry name" value="SPT2"/>
    <property type="match status" value="1"/>
</dbReference>
<comment type="similarity">
    <text evidence="1">Belongs to the SPT2 family.</text>
</comment>
<feature type="compositionally biased region" description="Acidic residues" evidence="3">
    <location>
        <begin position="331"/>
        <end position="349"/>
    </location>
</feature>
<feature type="compositionally biased region" description="Acidic residues" evidence="3">
    <location>
        <begin position="366"/>
        <end position="376"/>
    </location>
</feature>
<dbReference type="EMBL" id="FCQH01000011">
    <property type="protein sequence ID" value="CVL01000.1"/>
    <property type="molecule type" value="Genomic_DNA"/>
</dbReference>
<name>A0A1L7TQS7_FUSMA</name>
<feature type="compositionally biased region" description="Low complexity" evidence="3">
    <location>
        <begin position="145"/>
        <end position="156"/>
    </location>
</feature>
<dbReference type="VEuPathDB" id="FungiDB:FMAN_10226"/>
<gene>
    <name evidence="4" type="ORF">FMAN_10226</name>
</gene>
<feature type="compositionally biased region" description="Basic and acidic residues" evidence="3">
    <location>
        <begin position="190"/>
        <end position="203"/>
    </location>
</feature>
<feature type="compositionally biased region" description="Low complexity" evidence="3">
    <location>
        <begin position="108"/>
        <end position="119"/>
    </location>
</feature>
<dbReference type="RefSeq" id="XP_041686713.1">
    <property type="nucleotide sequence ID" value="XM_041820876.1"/>
</dbReference>